<protein>
    <submittedName>
        <fullName evidence="2">Uncharacterized protein</fullName>
    </submittedName>
</protein>
<keyword evidence="3" id="KW-1185">Reference proteome</keyword>
<organism evidence="2 3">
    <name type="scientific">Xylocopa violacea</name>
    <name type="common">Violet carpenter bee</name>
    <name type="synonym">Apis violacea</name>
    <dbReference type="NCBI Taxonomy" id="135666"/>
    <lineage>
        <taxon>Eukaryota</taxon>
        <taxon>Metazoa</taxon>
        <taxon>Ecdysozoa</taxon>
        <taxon>Arthropoda</taxon>
        <taxon>Hexapoda</taxon>
        <taxon>Insecta</taxon>
        <taxon>Pterygota</taxon>
        <taxon>Neoptera</taxon>
        <taxon>Endopterygota</taxon>
        <taxon>Hymenoptera</taxon>
        <taxon>Apocrita</taxon>
        <taxon>Aculeata</taxon>
        <taxon>Apoidea</taxon>
        <taxon>Anthophila</taxon>
        <taxon>Apidae</taxon>
        <taxon>Xylocopa</taxon>
        <taxon>Xylocopa</taxon>
    </lineage>
</organism>
<sequence>MDKAARDNRSNQQNPNHEKSGPGRDSGYRGAGGKADLDNHSNQLNPNHPQYRK</sequence>
<dbReference type="EMBL" id="CAXAJV020001289">
    <property type="protein sequence ID" value="CAL7938642.1"/>
    <property type="molecule type" value="Genomic_DNA"/>
</dbReference>
<name>A0ABP1NDV5_XYLVO</name>
<evidence type="ECO:0000256" key="1">
    <source>
        <dbReference type="SAM" id="MobiDB-lite"/>
    </source>
</evidence>
<comment type="caution">
    <text evidence="2">The sequence shown here is derived from an EMBL/GenBank/DDBJ whole genome shotgun (WGS) entry which is preliminary data.</text>
</comment>
<evidence type="ECO:0000313" key="3">
    <source>
        <dbReference type="Proteomes" id="UP001642520"/>
    </source>
</evidence>
<gene>
    <name evidence="2" type="ORF">XYLVIOL_LOCUS3404</name>
</gene>
<proteinExistence type="predicted"/>
<evidence type="ECO:0000313" key="2">
    <source>
        <dbReference type="EMBL" id="CAL7938642.1"/>
    </source>
</evidence>
<feature type="region of interest" description="Disordered" evidence="1">
    <location>
        <begin position="1"/>
        <end position="53"/>
    </location>
</feature>
<dbReference type="Proteomes" id="UP001642520">
    <property type="component" value="Unassembled WGS sequence"/>
</dbReference>
<reference evidence="2 3" key="1">
    <citation type="submission" date="2024-08" db="EMBL/GenBank/DDBJ databases">
        <authorList>
            <person name="Will J Nash"/>
            <person name="Angela Man"/>
            <person name="Seanna McTaggart"/>
            <person name="Kendall Baker"/>
            <person name="Tom Barker"/>
            <person name="Leah Catchpole"/>
            <person name="Alex Durrant"/>
            <person name="Karim Gharbi"/>
            <person name="Naomi Irish"/>
            <person name="Gemy Kaithakottil"/>
            <person name="Debby Ku"/>
            <person name="Aaliyah Providence"/>
            <person name="Felix Shaw"/>
            <person name="David Swarbreck"/>
            <person name="Chris Watkins"/>
            <person name="Ann M. McCartney"/>
            <person name="Giulio Formenti"/>
            <person name="Alice Mouton"/>
            <person name="Noel Vella"/>
            <person name="Bjorn M von Reumont"/>
            <person name="Adriana Vella"/>
            <person name="Wilfried Haerty"/>
        </authorList>
    </citation>
    <scope>NUCLEOTIDE SEQUENCE [LARGE SCALE GENOMIC DNA]</scope>
</reference>
<accession>A0ABP1NDV5</accession>
<feature type="compositionally biased region" description="Polar residues" evidence="1">
    <location>
        <begin position="40"/>
        <end position="53"/>
    </location>
</feature>